<gene>
    <name evidence="1" type="ORF">CIMG_07660</name>
</gene>
<dbReference type="InParanoid" id="A0A0E1RVJ3"/>
<dbReference type="Proteomes" id="UP000001261">
    <property type="component" value="Unassembled WGS sequence"/>
</dbReference>
<dbReference type="RefSeq" id="XP_001240497.1">
    <property type="nucleotide sequence ID" value="XM_001240496.1"/>
</dbReference>
<reference evidence="2" key="1">
    <citation type="journal article" date="2009" name="Genome Res.">
        <title>Comparative genomic analyses of the human fungal pathogens Coccidioides and their relatives.</title>
        <authorList>
            <person name="Sharpton T.J."/>
            <person name="Stajich J.E."/>
            <person name="Rounsley S.D."/>
            <person name="Gardner M.J."/>
            <person name="Wortman J.R."/>
            <person name="Jordar V.S."/>
            <person name="Maiti R."/>
            <person name="Kodira C.D."/>
            <person name="Neafsey D.E."/>
            <person name="Zeng Q."/>
            <person name="Hung C.-Y."/>
            <person name="McMahan C."/>
            <person name="Muszewska A."/>
            <person name="Grynberg M."/>
            <person name="Mandel M.A."/>
            <person name="Kellner E.M."/>
            <person name="Barker B.M."/>
            <person name="Galgiani J.N."/>
            <person name="Orbach M.J."/>
            <person name="Kirkland T.N."/>
            <person name="Cole G.T."/>
            <person name="Henn M.R."/>
            <person name="Birren B.W."/>
            <person name="Taylor J.W."/>
        </authorList>
    </citation>
    <scope>NUCLEOTIDE SEQUENCE [LARGE SCALE GENOMIC DNA]</scope>
    <source>
        <strain evidence="2">RS</strain>
    </source>
</reference>
<accession>A0A0E1RVJ3</accession>
<protein>
    <submittedName>
        <fullName evidence="1">Uncharacterized protein</fullName>
    </submittedName>
</protein>
<organism evidence="1 2">
    <name type="scientific">Coccidioides immitis (strain RS)</name>
    <name type="common">Valley fever fungus</name>
    <dbReference type="NCBI Taxonomy" id="246410"/>
    <lineage>
        <taxon>Eukaryota</taxon>
        <taxon>Fungi</taxon>
        <taxon>Dikarya</taxon>
        <taxon>Ascomycota</taxon>
        <taxon>Pezizomycotina</taxon>
        <taxon>Eurotiomycetes</taxon>
        <taxon>Eurotiomycetidae</taxon>
        <taxon>Onygenales</taxon>
        <taxon>Onygenaceae</taxon>
        <taxon>Coccidioides</taxon>
    </lineage>
</organism>
<evidence type="ECO:0000313" key="2">
    <source>
        <dbReference type="Proteomes" id="UP000001261"/>
    </source>
</evidence>
<dbReference type="KEGG" id="cim:CIMG_07660"/>
<dbReference type="GeneID" id="4559805"/>
<name>A0A0E1RVJ3_COCIM</name>
<dbReference type="EMBL" id="GG704913">
    <property type="protein sequence ID" value="EAS28914.1"/>
    <property type="molecule type" value="Genomic_DNA"/>
</dbReference>
<proteinExistence type="predicted"/>
<sequence>MHLVQSLESGVIKYSLSQMDNPTVEMPSPIMPAIMPLQTAGKFNVGTEDFADPRHRELCARAILLARRSRGYSTNTDLLRNGGVVNLESFVSNPENFD</sequence>
<dbReference type="AlphaFoldDB" id="A0A0E1RVJ3"/>
<keyword evidence="2" id="KW-1185">Reference proteome</keyword>
<dbReference type="OMA" id="MPAIMPL"/>
<evidence type="ECO:0000313" key="1">
    <source>
        <dbReference type="EMBL" id="EAS28914.1"/>
    </source>
</evidence>
<reference evidence="2" key="2">
    <citation type="journal article" date="2010" name="Genome Res.">
        <title>Population genomic sequencing of Coccidioides fungi reveals recent hybridization and transposon control.</title>
        <authorList>
            <person name="Neafsey D.E."/>
            <person name="Barker B.M."/>
            <person name="Sharpton T.J."/>
            <person name="Stajich J.E."/>
            <person name="Park D.J."/>
            <person name="Whiston E."/>
            <person name="Hung C.-Y."/>
            <person name="McMahan C."/>
            <person name="White J."/>
            <person name="Sykes S."/>
            <person name="Heiman D."/>
            <person name="Young S."/>
            <person name="Zeng Q."/>
            <person name="Abouelleil A."/>
            <person name="Aftuck L."/>
            <person name="Bessette D."/>
            <person name="Brown A."/>
            <person name="FitzGerald M."/>
            <person name="Lui A."/>
            <person name="Macdonald J.P."/>
            <person name="Priest M."/>
            <person name="Orbach M.J."/>
            <person name="Galgiani J.N."/>
            <person name="Kirkland T.N."/>
            <person name="Cole G.T."/>
            <person name="Birren B.W."/>
            <person name="Henn M.R."/>
            <person name="Taylor J.W."/>
            <person name="Rounsley S.D."/>
        </authorList>
    </citation>
    <scope>GENOME REANNOTATION</scope>
    <source>
        <strain evidence="2">RS</strain>
    </source>
</reference>
<dbReference type="VEuPathDB" id="FungiDB:CIMG_07660"/>